<feature type="binding site" evidence="11">
    <location>
        <begin position="236"/>
        <end position="239"/>
    </location>
    <ligand>
        <name>GMP</name>
        <dbReference type="ChEBI" id="CHEBI:58115"/>
    </ligand>
</feature>
<dbReference type="GO" id="GO:0006396">
    <property type="term" value="P:RNA processing"/>
    <property type="evidence" value="ECO:0007669"/>
    <property type="project" value="InterPro"/>
</dbReference>
<comment type="cofactor">
    <cofactor evidence="1">
        <name>Mn(2+)</name>
        <dbReference type="ChEBI" id="CHEBI:29035"/>
    </cofactor>
</comment>
<evidence type="ECO:0000256" key="1">
    <source>
        <dbReference type="ARBA" id="ARBA00001936"/>
    </source>
</evidence>
<comment type="catalytic activity">
    <reaction evidence="9">
        <text>a 3'-end 3'-phospho-ribonucleotide-RNA + a 5'-end dephospho-ribonucleoside-RNA + GTP = a ribonucleotidyl-ribonucleotide-RNA + GMP + diphosphate</text>
        <dbReference type="Rhea" id="RHEA:68076"/>
        <dbReference type="Rhea" id="RHEA-COMP:10463"/>
        <dbReference type="Rhea" id="RHEA-COMP:13936"/>
        <dbReference type="Rhea" id="RHEA-COMP:17355"/>
        <dbReference type="ChEBI" id="CHEBI:33019"/>
        <dbReference type="ChEBI" id="CHEBI:37565"/>
        <dbReference type="ChEBI" id="CHEBI:58115"/>
        <dbReference type="ChEBI" id="CHEBI:83062"/>
        <dbReference type="ChEBI" id="CHEBI:138284"/>
        <dbReference type="ChEBI" id="CHEBI:173118"/>
        <dbReference type="EC" id="6.5.1.8"/>
    </reaction>
</comment>
<evidence type="ECO:0000256" key="6">
    <source>
        <dbReference type="ARBA" id="ARBA00022800"/>
    </source>
</evidence>
<evidence type="ECO:0000256" key="11">
    <source>
        <dbReference type="PIRSR" id="PIRSR601233-2"/>
    </source>
</evidence>
<name>A0A2M9BMI8_9BACT</name>
<keyword evidence="3 12" id="KW-0436">Ligase</keyword>
<evidence type="ECO:0000256" key="9">
    <source>
        <dbReference type="ARBA" id="ARBA00047746"/>
    </source>
</evidence>
<keyword evidence="8" id="KW-0464">Manganese</keyword>
<evidence type="ECO:0000256" key="5">
    <source>
        <dbReference type="ARBA" id="ARBA00022741"/>
    </source>
</evidence>
<evidence type="ECO:0000313" key="13">
    <source>
        <dbReference type="Proteomes" id="UP000228535"/>
    </source>
</evidence>
<feature type="binding site" evidence="11">
    <location>
        <begin position="264"/>
        <end position="267"/>
    </location>
    <ligand>
        <name>GMP</name>
        <dbReference type="ChEBI" id="CHEBI:58115"/>
    </ligand>
</feature>
<feature type="binding site" evidence="11">
    <location>
        <position position="243"/>
    </location>
    <ligand>
        <name>GMP</name>
        <dbReference type="ChEBI" id="CHEBI:58115"/>
    </ligand>
</feature>
<gene>
    <name evidence="12" type="ORF">CLV45_0584</name>
</gene>
<keyword evidence="13" id="KW-1185">Reference proteome</keyword>
<dbReference type="AlphaFoldDB" id="A0A2M9BMI8"/>
<dbReference type="GO" id="GO:0030145">
    <property type="term" value="F:manganese ion binding"/>
    <property type="evidence" value="ECO:0007669"/>
    <property type="project" value="TreeGrafter"/>
</dbReference>
<dbReference type="GO" id="GO:0170057">
    <property type="term" value="F:RNA ligase (GTP) activity"/>
    <property type="evidence" value="ECO:0007669"/>
    <property type="project" value="UniProtKB-EC"/>
</dbReference>
<evidence type="ECO:0000256" key="10">
    <source>
        <dbReference type="PIRSR" id="PIRSR601233-1"/>
    </source>
</evidence>
<dbReference type="RefSeq" id="WP_100334898.1">
    <property type="nucleotide sequence ID" value="NZ_PGFA01000001.1"/>
</dbReference>
<evidence type="ECO:0000256" key="7">
    <source>
        <dbReference type="ARBA" id="ARBA00023134"/>
    </source>
</evidence>
<dbReference type="GO" id="GO:0042245">
    <property type="term" value="P:RNA repair"/>
    <property type="evidence" value="ECO:0007669"/>
    <property type="project" value="UniProtKB-KW"/>
</dbReference>
<feature type="active site" description="GMP-histidine intermediate" evidence="10">
    <location>
        <position position="264"/>
    </location>
</feature>
<evidence type="ECO:0000313" key="12">
    <source>
        <dbReference type="EMBL" id="PJJ59169.1"/>
    </source>
</evidence>
<dbReference type="SUPFAM" id="SSF103365">
    <property type="entry name" value="Hypothetical protein PH1602"/>
    <property type="match status" value="1"/>
</dbReference>
<dbReference type="OrthoDB" id="9802323at2"/>
<organism evidence="12 13">
    <name type="scientific">Hymenobacter chitinivorans DSM 11115</name>
    <dbReference type="NCBI Taxonomy" id="1121954"/>
    <lineage>
        <taxon>Bacteria</taxon>
        <taxon>Pseudomonadati</taxon>
        <taxon>Bacteroidota</taxon>
        <taxon>Cytophagia</taxon>
        <taxon>Cytophagales</taxon>
        <taxon>Hymenobacteraceae</taxon>
        <taxon>Hymenobacter</taxon>
    </lineage>
</organism>
<reference evidence="12 13" key="1">
    <citation type="submission" date="2017-11" db="EMBL/GenBank/DDBJ databases">
        <title>Genomic Encyclopedia of Archaeal and Bacterial Type Strains, Phase II (KMG-II): From Individual Species to Whole Genera.</title>
        <authorList>
            <person name="Goeker M."/>
        </authorList>
    </citation>
    <scope>NUCLEOTIDE SEQUENCE [LARGE SCALE GENOMIC DNA]</scope>
    <source>
        <strain evidence="12 13">DSM 11115</strain>
    </source>
</reference>
<dbReference type="GO" id="GO:0005525">
    <property type="term" value="F:GTP binding"/>
    <property type="evidence" value="ECO:0007669"/>
    <property type="project" value="UniProtKB-KW"/>
</dbReference>
<dbReference type="InterPro" id="IPR036025">
    <property type="entry name" value="RtcB-like_sf"/>
</dbReference>
<sequence length="346" mass="39518">MKTVYFTDRSAVEQNALQSLLAFEEKPNIGSIAVFPDIHFCSERSIPVGVAFQTTEVFYPLVTGKDMGCGVAYLRIPRSEVLRPFDKARHYRALEREVHRMTEEGLGGGNHFLALEASADYLYIIVHTGSRNLGIYMYQQNCRLLQQHNPGQDWLPIERATPNYRHEYERVLGYAASRRREFVEKTYDFLRRNQYVAAGAPVFADSCHNLLEFAAGGVIHRKGSTQLLGESEVVIPLSMSRGSLIVKPNRWNRALEQALWSCAHGAGRQYSRTDTLKYWHSLKRAEKDAYRQRFAELLNRQGDFDSSILQEFDFAYKDSAALLATQPHLIRCDETRPIVTVKFTGV</sequence>
<dbReference type="EC" id="6.5.1.8" evidence="2"/>
<dbReference type="PANTHER" id="PTHR43749:SF2">
    <property type="entry name" value="RNA-SPLICING LIGASE RTCB"/>
    <property type="match status" value="1"/>
</dbReference>
<dbReference type="InterPro" id="IPR052915">
    <property type="entry name" value="RtcB-like"/>
</dbReference>
<dbReference type="Proteomes" id="UP000228535">
    <property type="component" value="Unassembled WGS sequence"/>
</dbReference>
<dbReference type="PANTHER" id="PTHR43749">
    <property type="entry name" value="RNA-SPLICING LIGASE RTCB"/>
    <property type="match status" value="1"/>
</dbReference>
<keyword evidence="6" id="KW-0692">RNA repair</keyword>
<dbReference type="Pfam" id="PF01139">
    <property type="entry name" value="RtcB"/>
    <property type="match status" value="1"/>
</dbReference>
<evidence type="ECO:0000256" key="4">
    <source>
        <dbReference type="ARBA" id="ARBA00022723"/>
    </source>
</evidence>
<keyword evidence="7 11" id="KW-0342">GTP-binding</keyword>
<keyword evidence="4" id="KW-0479">Metal-binding</keyword>
<dbReference type="GO" id="GO:0003909">
    <property type="term" value="F:DNA ligase activity"/>
    <property type="evidence" value="ECO:0007669"/>
    <property type="project" value="TreeGrafter"/>
</dbReference>
<dbReference type="Gene3D" id="3.90.1860.10">
    <property type="entry name" value="tRNA-splicing ligase RtcB"/>
    <property type="match status" value="1"/>
</dbReference>
<evidence type="ECO:0000256" key="8">
    <source>
        <dbReference type="ARBA" id="ARBA00023211"/>
    </source>
</evidence>
<evidence type="ECO:0000256" key="2">
    <source>
        <dbReference type="ARBA" id="ARBA00012726"/>
    </source>
</evidence>
<dbReference type="GO" id="GO:0006281">
    <property type="term" value="P:DNA repair"/>
    <property type="evidence" value="ECO:0007669"/>
    <property type="project" value="TreeGrafter"/>
</dbReference>
<evidence type="ECO:0000256" key="3">
    <source>
        <dbReference type="ARBA" id="ARBA00022598"/>
    </source>
</evidence>
<protein>
    <recommendedName>
        <fullName evidence="2">3'-phosphate/5'-hydroxy nucleic acid ligase</fullName>
        <ecNumber evidence="2">6.5.1.8</ecNumber>
    </recommendedName>
</protein>
<keyword evidence="5 11" id="KW-0547">Nucleotide-binding</keyword>
<comment type="caution">
    <text evidence="12">The sequence shown here is derived from an EMBL/GenBank/DDBJ whole genome shotgun (WGS) entry which is preliminary data.</text>
</comment>
<accession>A0A2M9BMI8</accession>
<dbReference type="EMBL" id="PGFA01000001">
    <property type="protein sequence ID" value="PJJ59169.1"/>
    <property type="molecule type" value="Genomic_DNA"/>
</dbReference>
<dbReference type="InterPro" id="IPR001233">
    <property type="entry name" value="RtcB"/>
</dbReference>
<proteinExistence type="predicted"/>